<name>A0A840WKQ4_9RHOB</name>
<dbReference type="Gene3D" id="3.40.50.170">
    <property type="entry name" value="Formyl transferase, N-terminal domain"/>
    <property type="match status" value="1"/>
</dbReference>
<dbReference type="InterPro" id="IPR036477">
    <property type="entry name" value="Formyl_transf_N_sf"/>
</dbReference>
<dbReference type="Proteomes" id="UP000553766">
    <property type="component" value="Unassembled WGS sequence"/>
</dbReference>
<dbReference type="InterPro" id="IPR002376">
    <property type="entry name" value="Formyl_transf_N"/>
</dbReference>
<reference evidence="3 4" key="1">
    <citation type="submission" date="2020-08" db="EMBL/GenBank/DDBJ databases">
        <title>Genomic Encyclopedia of Type Strains, Phase IV (KMG-IV): sequencing the most valuable type-strain genomes for metagenomic binning, comparative biology and taxonomic classification.</title>
        <authorList>
            <person name="Goeker M."/>
        </authorList>
    </citation>
    <scope>NUCLEOTIDE SEQUENCE [LARGE SCALE GENOMIC DNA]</scope>
    <source>
        <strain evidence="3 4">DSM 103377</strain>
    </source>
</reference>
<protein>
    <submittedName>
        <fullName evidence="3">Methionyl-tRNA formyltransferase</fullName>
        <ecNumber evidence="3">2.1.2.9</ecNumber>
    </submittedName>
</protein>
<dbReference type="Pfam" id="PF00551">
    <property type="entry name" value="Formyl_trans_N"/>
    <property type="match status" value="1"/>
</dbReference>
<dbReference type="EC" id="2.1.2.9" evidence="3"/>
<keyword evidence="4" id="KW-1185">Reference proteome</keyword>
<feature type="domain" description="Formyl transferase N-terminal" evidence="2">
    <location>
        <begin position="253"/>
        <end position="359"/>
    </location>
</feature>
<evidence type="ECO:0000313" key="4">
    <source>
        <dbReference type="Proteomes" id="UP000553766"/>
    </source>
</evidence>
<organism evidence="3 4">
    <name type="scientific">Rubricella aquisinus</name>
    <dbReference type="NCBI Taxonomy" id="2028108"/>
    <lineage>
        <taxon>Bacteria</taxon>
        <taxon>Pseudomonadati</taxon>
        <taxon>Pseudomonadota</taxon>
        <taxon>Alphaproteobacteria</taxon>
        <taxon>Rhodobacterales</taxon>
        <taxon>Paracoccaceae</taxon>
        <taxon>Rubricella</taxon>
    </lineage>
</organism>
<dbReference type="EMBL" id="JACIJS010000004">
    <property type="protein sequence ID" value="MBB5515639.1"/>
    <property type="molecule type" value="Genomic_DNA"/>
</dbReference>
<sequence length="419" mass="45692">MSTIYPYASGRLLHERNTYFYSAFHGQATFDAWLSARAGAQDAPPPPHDATPTRQRLSGPLDTATLDKLVQRFEVTKRLHDDYLPSWRAVDTTRFEDMKSYRLFADRLAGAYERTGQLWYLNTLLKVNDTLTALGHLPKDGRVAEQRLIRALAERVALPPLRPFAPVPWQAAPAPARVIPGLSAILCASARARAYIQRLVMLGLIPEYVLFLGEDGPAALPSGPQNWDGVFLPDLSEPATATCARAGIPVTRIAAPDVNDPAVRDVLRRQGGGVTLYAGLGGQIVSKETLECGVRFLHLHSGSLPEYRGSTTLYYALLNGQAPAVSAIWLDPQIDTGPVLARQSYPIPASGMDVDRLYDASIRADLMGRIVGEIARHGADHLTPQPTEGPEGVYYVIHPILKHIALMALSGTRAQISAP</sequence>
<evidence type="ECO:0000256" key="1">
    <source>
        <dbReference type="SAM" id="MobiDB-lite"/>
    </source>
</evidence>
<proteinExistence type="predicted"/>
<gene>
    <name evidence="3" type="ORF">FHS89_001651</name>
</gene>
<dbReference type="AlphaFoldDB" id="A0A840WKQ4"/>
<evidence type="ECO:0000313" key="3">
    <source>
        <dbReference type="EMBL" id="MBB5515639.1"/>
    </source>
</evidence>
<dbReference type="SUPFAM" id="SSF53328">
    <property type="entry name" value="Formyltransferase"/>
    <property type="match status" value="1"/>
</dbReference>
<dbReference type="RefSeq" id="WP_184010493.1">
    <property type="nucleotide sequence ID" value="NZ_JACIJS010000004.1"/>
</dbReference>
<accession>A0A840WKQ4</accession>
<keyword evidence="3" id="KW-0808">Transferase</keyword>
<comment type="caution">
    <text evidence="3">The sequence shown here is derived from an EMBL/GenBank/DDBJ whole genome shotgun (WGS) entry which is preliminary data.</text>
</comment>
<feature type="region of interest" description="Disordered" evidence="1">
    <location>
        <begin position="39"/>
        <end position="58"/>
    </location>
</feature>
<dbReference type="GO" id="GO:0004479">
    <property type="term" value="F:methionyl-tRNA formyltransferase activity"/>
    <property type="evidence" value="ECO:0007669"/>
    <property type="project" value="UniProtKB-EC"/>
</dbReference>
<evidence type="ECO:0000259" key="2">
    <source>
        <dbReference type="Pfam" id="PF00551"/>
    </source>
</evidence>